<proteinExistence type="predicted"/>
<dbReference type="Pfam" id="PF15428">
    <property type="entry name" value="Imm26"/>
    <property type="match status" value="1"/>
</dbReference>
<dbReference type="STRING" id="493475.GARC_3023"/>
<comment type="caution">
    <text evidence="1">The sequence shown here is derived from an EMBL/GenBank/DDBJ whole genome shotgun (WGS) entry which is preliminary data.</text>
</comment>
<reference evidence="1 2" key="1">
    <citation type="journal article" date="2017" name="Antonie Van Leeuwenhoek">
        <title>Rhizobium rhizosphaerae sp. nov., a novel species isolated from rice rhizosphere.</title>
        <authorList>
            <person name="Zhao J.J."/>
            <person name="Zhang J."/>
            <person name="Zhang R.J."/>
            <person name="Zhang C.W."/>
            <person name="Yin H.Q."/>
            <person name="Zhang X.X."/>
        </authorList>
    </citation>
    <scope>NUCLEOTIDE SEQUENCE [LARGE SCALE GENOMIC DNA]</scope>
    <source>
        <strain evidence="1 2">BSs20135</strain>
    </source>
</reference>
<name>K6Y7Q6_9ALTE</name>
<dbReference type="RefSeq" id="WP_007621451.1">
    <property type="nucleotide sequence ID" value="NZ_BAEO01000043.1"/>
</dbReference>
<dbReference type="eggNOG" id="ENOG50333TD">
    <property type="taxonomic scope" value="Bacteria"/>
</dbReference>
<dbReference type="InterPro" id="IPR029278">
    <property type="entry name" value="Imm26"/>
</dbReference>
<evidence type="ECO:0000313" key="1">
    <source>
        <dbReference type="EMBL" id="GAC19986.1"/>
    </source>
</evidence>
<dbReference type="OrthoDB" id="3523981at2"/>
<dbReference type="AlphaFoldDB" id="K6Y7Q6"/>
<keyword evidence="2" id="KW-1185">Reference proteome</keyword>
<dbReference type="EMBL" id="BAEO01000043">
    <property type="protein sequence ID" value="GAC19986.1"/>
    <property type="molecule type" value="Genomic_DNA"/>
</dbReference>
<gene>
    <name evidence="1" type="ORF">GARC_3023</name>
</gene>
<dbReference type="Proteomes" id="UP000006327">
    <property type="component" value="Unassembled WGS sequence"/>
</dbReference>
<sequence>MTTRKHWTPGNYIEIPVGDNKHCYGVVTITERLAVVDYCDTENLNPEEIVALPILFEVTVMKYGIGKNGWPIAGKVELSDRFKTKPYYYKKDMINGKYSIVDHIWMNEVSATKEECQHLEVAAAWDPCHIEERLNEHYGLQ</sequence>
<accession>K6Y7Q6</accession>
<evidence type="ECO:0000313" key="2">
    <source>
        <dbReference type="Proteomes" id="UP000006327"/>
    </source>
</evidence>
<organism evidence="1 2">
    <name type="scientific">Paraglaciecola arctica BSs20135</name>
    <dbReference type="NCBI Taxonomy" id="493475"/>
    <lineage>
        <taxon>Bacteria</taxon>
        <taxon>Pseudomonadati</taxon>
        <taxon>Pseudomonadota</taxon>
        <taxon>Gammaproteobacteria</taxon>
        <taxon>Alteromonadales</taxon>
        <taxon>Alteromonadaceae</taxon>
        <taxon>Paraglaciecola</taxon>
    </lineage>
</organism>
<protein>
    <submittedName>
        <fullName evidence="1">Uncharacterized protein</fullName>
    </submittedName>
</protein>